<evidence type="ECO:0000313" key="2">
    <source>
        <dbReference type="EMBL" id="KAG2583803.1"/>
    </source>
</evidence>
<feature type="non-terminal residue" evidence="2">
    <location>
        <position position="1"/>
    </location>
</feature>
<sequence>DEPAAAAATLWIPDMLIRNILARVPPSSATRFKVVCKNWHSMIADDSYARNHLAVAAPVRSVLLYDGDAPCPVTVVDEAGAARLAALRPRLGKPRHGFTVQNCCGALACLRSGQRDAELLNPATGESLGLGHFFRRGPPTTWTHAADHLPWYCLGRCAAGIGEYKIVRLDVRLPSSRRPEVTCEVLPLVEEGGLWQVNYCPADRGVHVAGVSMVVSFDLTTHNVGEIDLPAAAAAEAGGAVASLSELDGRLCLSLVPSGAEARRGGATGAAMDVYVRGDDTGGGKAWFQVCRVGLGAAARCVPRPLLRRGGRILMKRADGSLCYYMDGTGGEGAAAGEEVVYEHKSRRRRKQQLSGVTADVFVESPLPLEAILRGA</sequence>
<reference evidence="2" key="1">
    <citation type="submission" date="2020-05" db="EMBL/GenBank/DDBJ databases">
        <title>WGS assembly of Panicum virgatum.</title>
        <authorList>
            <person name="Lovell J.T."/>
            <person name="Jenkins J."/>
            <person name="Shu S."/>
            <person name="Juenger T.E."/>
            <person name="Schmutz J."/>
        </authorList>
    </citation>
    <scope>NUCLEOTIDE SEQUENCE</scope>
    <source>
        <strain evidence="2">AP13</strain>
    </source>
</reference>
<dbReference type="PANTHER" id="PTHR31672">
    <property type="entry name" value="BNACNNG10540D PROTEIN"/>
    <property type="match status" value="1"/>
</dbReference>
<dbReference type="SMART" id="SM00256">
    <property type="entry name" value="FBOX"/>
    <property type="match status" value="1"/>
</dbReference>
<dbReference type="Proteomes" id="UP000823388">
    <property type="component" value="Chromosome 6K"/>
</dbReference>
<evidence type="ECO:0000259" key="1">
    <source>
        <dbReference type="PROSITE" id="PS50181"/>
    </source>
</evidence>
<dbReference type="PROSITE" id="PS50181">
    <property type="entry name" value="FBOX"/>
    <property type="match status" value="1"/>
</dbReference>
<accession>A0A8T0RG55</accession>
<dbReference type="InterPro" id="IPR050796">
    <property type="entry name" value="SCF_F-box_component"/>
</dbReference>
<evidence type="ECO:0000313" key="3">
    <source>
        <dbReference type="Proteomes" id="UP000823388"/>
    </source>
</evidence>
<dbReference type="InterPro" id="IPR001810">
    <property type="entry name" value="F-box_dom"/>
</dbReference>
<proteinExistence type="predicted"/>
<gene>
    <name evidence="2" type="ORF">PVAP13_6KG007606</name>
</gene>
<dbReference type="AlphaFoldDB" id="A0A8T0RG55"/>
<dbReference type="SUPFAM" id="SSF81383">
    <property type="entry name" value="F-box domain"/>
    <property type="match status" value="1"/>
</dbReference>
<feature type="domain" description="F-box" evidence="1">
    <location>
        <begin position="6"/>
        <end position="52"/>
    </location>
</feature>
<name>A0A8T0RG55_PANVG</name>
<keyword evidence="3" id="KW-1185">Reference proteome</keyword>
<dbReference type="PANTHER" id="PTHR31672:SF13">
    <property type="entry name" value="F-BOX PROTEIN CPR30-LIKE"/>
    <property type="match status" value="1"/>
</dbReference>
<organism evidence="2 3">
    <name type="scientific">Panicum virgatum</name>
    <name type="common">Blackwell switchgrass</name>
    <dbReference type="NCBI Taxonomy" id="38727"/>
    <lineage>
        <taxon>Eukaryota</taxon>
        <taxon>Viridiplantae</taxon>
        <taxon>Streptophyta</taxon>
        <taxon>Embryophyta</taxon>
        <taxon>Tracheophyta</taxon>
        <taxon>Spermatophyta</taxon>
        <taxon>Magnoliopsida</taxon>
        <taxon>Liliopsida</taxon>
        <taxon>Poales</taxon>
        <taxon>Poaceae</taxon>
        <taxon>PACMAD clade</taxon>
        <taxon>Panicoideae</taxon>
        <taxon>Panicodae</taxon>
        <taxon>Paniceae</taxon>
        <taxon>Panicinae</taxon>
        <taxon>Panicum</taxon>
        <taxon>Panicum sect. Hiantes</taxon>
    </lineage>
</organism>
<dbReference type="EMBL" id="CM029047">
    <property type="protein sequence ID" value="KAG2583803.1"/>
    <property type="molecule type" value="Genomic_DNA"/>
</dbReference>
<dbReference type="CDD" id="cd22157">
    <property type="entry name" value="F-box_AtFBW1-like"/>
    <property type="match status" value="1"/>
</dbReference>
<dbReference type="Pfam" id="PF00646">
    <property type="entry name" value="F-box"/>
    <property type="match status" value="1"/>
</dbReference>
<comment type="caution">
    <text evidence="2">The sequence shown here is derived from an EMBL/GenBank/DDBJ whole genome shotgun (WGS) entry which is preliminary data.</text>
</comment>
<protein>
    <recommendedName>
        <fullName evidence="1">F-box domain-containing protein</fullName>
    </recommendedName>
</protein>
<dbReference type="InterPro" id="IPR036047">
    <property type="entry name" value="F-box-like_dom_sf"/>
</dbReference>